<dbReference type="Proteomes" id="UP000822331">
    <property type="component" value="Unassembled WGS sequence"/>
</dbReference>
<sequence length="1347" mass="149228">MAVAGHDIAGDEARQAIDAIRGYAYQIYSSALAWLQIDDGEILHLEVAEDFAVSSKTDLVATQSKATTKNLTMRDSGVLSTIDAFFDLSKRNPGKKLTIRFLTTADISTERELSDRIDGRASLLYWQEVAVTGDVRPLRALLEKMPLRPETKSVIQSLSDYRFREDVLKRLIWDTGAPGLDALVDRLRERLLSAGAARGISHVAMAKCVGPIVARILEACTNRSNRSLSKGELDVLIADHTSINVPVDLYVQQQKMMQRLLEAQGVGSSATLQPISRSDIFRPVSVKAATPTIAPRHSLRQAIVNRLDNIHCAWLHAGAGFGKTTIARLAAFDVGGTWKALNVRDLAGQELSDMLYAAADALAGAQLTGILLDDLESYETRDARDSLAYFCDAVRSAACLVLVTSYSKPSEAALASFAIPSQAILAIPELNESDISQVVSDLSGNPDVWSKYVYLASGSGHPQLVQAFCRNLAARHWPFDELQHLRALLGSNAELAKVRNETRKRLVEALHPNELDLLTRLSLIPGKFDRESMLQLGDGDPPLANPGFAFDALIGPWINEPYDGVYQLSPLVSDLAVKTVPEARRLGWQRIIAISFTSGKSLDAGKMNAALIMAIATDEKSVLIKIAVAVMQLDPEDLTKLGTHFFMLQTMRADHPIYKADTYLNILLRFSQFLLIANEAEPKADRIAEVWERLQSELAEENDPEKAAVLDLMVLSKSVTMMVGRWKPTEVIKNLARIHEITTTTAHEDLRDAHTVRHEGEETSSIGVMFLMHAQGFQTIDATFEAFKAIDGHSAEFRQTVFAGLTLRGMDSEMYFNNPWLKEHAADTIDPTRHPQMYRDIAGIARKWGYISLAVSAAKYEAVILDEYGNEPDEAMDVLARARIWAESSDWNLVRGQAKIEYRRKRYPQALDFFNELAGRPVDEGTDVEQAFMSREAGISAANVGDWAGATNYFARGRTAAINSKLRSMRIMATGFLGDIGIAHWKTGDVVRCVAAFENGLTELSDIEVNESLNARHCHAIYMHCLLWIQHQITGDVKIGDGEQPEILPGAISNPDPTPTLHERKVAGLGLAWYMLASIELQSGLPRKIHPESAKSGSKKRLMAGEVWYDDHALRYYRRTGNSALIAETARRVAVTSVIIHASTADDRRNDLENPDEFRMRELNAEEMVLAATSFRSLVLASAVSMLVTEQYEPISELFKVVKESYQDFVFPGFAENFAKQPETFETILSSLLRDTSGQGGRTPITPDHLIRLQLMLLQARTTVIPNPALAHLPHWTQQIWRETIGEQAFRLKTPGHFARELQQVQIVDGAPIASTARIVRLAADYVSAKLSPEYYEMLAELASQPV</sequence>
<evidence type="ECO:0000313" key="1">
    <source>
        <dbReference type="EMBL" id="NTF39416.1"/>
    </source>
</evidence>
<dbReference type="EMBL" id="JAAMCP010000012">
    <property type="protein sequence ID" value="NTF39416.1"/>
    <property type="molecule type" value="Genomic_DNA"/>
</dbReference>
<dbReference type="SUPFAM" id="SSF52540">
    <property type="entry name" value="P-loop containing nucleoside triphosphate hydrolases"/>
    <property type="match status" value="1"/>
</dbReference>
<organism evidence="2 3">
    <name type="scientific">Agrobacterium rubi</name>
    <dbReference type="NCBI Taxonomy" id="28099"/>
    <lineage>
        <taxon>Bacteria</taxon>
        <taxon>Pseudomonadati</taxon>
        <taxon>Pseudomonadota</taxon>
        <taxon>Alphaproteobacteria</taxon>
        <taxon>Hyphomicrobiales</taxon>
        <taxon>Rhizobiaceae</taxon>
        <taxon>Rhizobium/Agrobacterium group</taxon>
        <taxon>Agrobacterium</taxon>
    </lineage>
</organism>
<dbReference type="Proteomes" id="UP000663912">
    <property type="component" value="Chromosome 2"/>
</dbReference>
<accession>A0AAE7R6V6</accession>
<dbReference type="EMBL" id="CP049207">
    <property type="protein sequence ID" value="QTG03050.1"/>
    <property type="molecule type" value="Genomic_DNA"/>
</dbReference>
<keyword evidence="4" id="KW-1185">Reference proteome</keyword>
<evidence type="ECO:0000313" key="3">
    <source>
        <dbReference type="Proteomes" id="UP000663912"/>
    </source>
</evidence>
<name>A0AAE7R6V6_9HYPH</name>
<dbReference type="KEGG" id="arui:G6M88_22090"/>
<evidence type="ECO:0000313" key="4">
    <source>
        <dbReference type="Proteomes" id="UP000822331"/>
    </source>
</evidence>
<protein>
    <submittedName>
        <fullName evidence="2">Uncharacterized protein</fullName>
    </submittedName>
</protein>
<dbReference type="InterPro" id="IPR027417">
    <property type="entry name" value="P-loop_NTPase"/>
</dbReference>
<reference evidence="1 4" key="1">
    <citation type="journal article" date="2020" name="Science">
        <title>Unexpected conservation and global transmission of agrobacterial virulence plasmids.</title>
        <authorList>
            <person name="Weisberg A.J."/>
            <person name="Davis E.W. 2nd"/>
            <person name="Tabima J."/>
            <person name="Belcher M.S."/>
            <person name="Miller M."/>
            <person name="Kuo C.H."/>
            <person name="Loper J.E."/>
            <person name="Grunwald N.J."/>
            <person name="Putnam M.L."/>
            <person name="Chang J.H."/>
        </authorList>
    </citation>
    <scope>NUCLEOTIDE SEQUENCE [LARGE SCALE GENOMIC DNA]</scope>
    <source>
        <strain evidence="1 4">A19/93</strain>
    </source>
</reference>
<evidence type="ECO:0000313" key="2">
    <source>
        <dbReference type="EMBL" id="QTG03050.1"/>
    </source>
</evidence>
<gene>
    <name evidence="1" type="ORF">G6L72_22190</name>
    <name evidence="2" type="ORF">G6M88_22090</name>
</gene>
<reference evidence="2" key="2">
    <citation type="submission" date="2020-02" db="EMBL/GenBank/DDBJ databases">
        <title>Unexpected conservation and global transmission of agrobacterial virulence plasmids.</title>
        <authorList>
            <person name="Weisberg A.J."/>
            <person name="Davis E.W. II"/>
            <person name="Tabima J.R."/>
            <person name="Belcher M.S."/>
            <person name="Miller M."/>
            <person name="Kuo C.-H."/>
            <person name="Loper J.E."/>
            <person name="Grunwald N.J."/>
            <person name="Putnam M.L."/>
            <person name="Chang J.H."/>
        </authorList>
    </citation>
    <scope>NUCLEOTIDE SEQUENCE</scope>
    <source>
        <strain evidence="2">W2/73</strain>
    </source>
</reference>
<dbReference type="RefSeq" id="WP_065699194.1">
    <property type="nucleotide sequence ID" value="NZ_CP049207.1"/>
</dbReference>
<proteinExistence type="predicted"/>